<keyword evidence="2" id="KW-0812">Transmembrane</keyword>
<dbReference type="Proteomes" id="UP001196413">
    <property type="component" value="Unassembled WGS sequence"/>
</dbReference>
<evidence type="ECO:0000313" key="4">
    <source>
        <dbReference type="Proteomes" id="UP001196413"/>
    </source>
</evidence>
<gene>
    <name evidence="3" type="primary">SLC9B2</name>
    <name evidence="3" type="ORF">KIN20_020871</name>
</gene>
<feature type="transmembrane region" description="Helical" evidence="2">
    <location>
        <begin position="100"/>
        <end position="127"/>
    </location>
</feature>
<keyword evidence="4" id="KW-1185">Reference proteome</keyword>
<feature type="transmembrane region" description="Helical" evidence="2">
    <location>
        <begin position="67"/>
        <end position="88"/>
    </location>
</feature>
<evidence type="ECO:0000256" key="2">
    <source>
        <dbReference type="SAM" id="Phobius"/>
    </source>
</evidence>
<dbReference type="PANTHER" id="PTHR31102">
    <property type="match status" value="1"/>
</dbReference>
<feature type="transmembrane region" description="Helical" evidence="2">
    <location>
        <begin position="36"/>
        <end position="61"/>
    </location>
</feature>
<dbReference type="AlphaFoldDB" id="A0AAD5QVT8"/>
<proteinExistence type="inferred from homology"/>
<dbReference type="InterPro" id="IPR051843">
    <property type="entry name" value="CPA1_transporter"/>
</dbReference>
<accession>A0AAD5QVT8</accession>
<protein>
    <submittedName>
        <fullName evidence="3">Sodium/hydrogen exchanger 9B2</fullName>
    </submittedName>
</protein>
<dbReference type="EMBL" id="JAHQIW010004230">
    <property type="protein sequence ID" value="KAJ1361586.1"/>
    <property type="molecule type" value="Genomic_DNA"/>
</dbReference>
<dbReference type="GO" id="GO:0098662">
    <property type="term" value="P:inorganic cation transmembrane transport"/>
    <property type="evidence" value="ECO:0007669"/>
    <property type="project" value="TreeGrafter"/>
</dbReference>
<dbReference type="PANTHER" id="PTHR31102:SF1">
    <property type="entry name" value="CATION_H+ EXCHANGER DOMAIN-CONTAINING PROTEIN"/>
    <property type="match status" value="1"/>
</dbReference>
<evidence type="ECO:0000256" key="1">
    <source>
        <dbReference type="ARBA" id="ARBA00007367"/>
    </source>
</evidence>
<sequence length="139" mass="14520">MGVVHSSTGAYCYSDSMRNRPQLGSYTRGDGEKYKVVTLSLGILTAAVESCVIAIAAIFVFGWSIPMAFTCGFVLTAVSPAVIVPVMLELQSQGLGTRKGIPTLVLASAALDNIFCITAFSVTVTIVSSSGSSVYTLQP</sequence>
<organism evidence="3 4">
    <name type="scientific">Parelaphostrongylus tenuis</name>
    <name type="common">Meningeal worm</name>
    <dbReference type="NCBI Taxonomy" id="148309"/>
    <lineage>
        <taxon>Eukaryota</taxon>
        <taxon>Metazoa</taxon>
        <taxon>Ecdysozoa</taxon>
        <taxon>Nematoda</taxon>
        <taxon>Chromadorea</taxon>
        <taxon>Rhabditida</taxon>
        <taxon>Rhabditina</taxon>
        <taxon>Rhabditomorpha</taxon>
        <taxon>Strongyloidea</taxon>
        <taxon>Metastrongylidae</taxon>
        <taxon>Parelaphostrongylus</taxon>
    </lineage>
</organism>
<keyword evidence="2" id="KW-1133">Transmembrane helix</keyword>
<reference evidence="3" key="1">
    <citation type="submission" date="2021-06" db="EMBL/GenBank/DDBJ databases">
        <title>Parelaphostrongylus tenuis whole genome reference sequence.</title>
        <authorList>
            <person name="Garwood T.J."/>
            <person name="Larsen P.A."/>
            <person name="Fountain-Jones N.M."/>
            <person name="Garbe J.R."/>
            <person name="Macchietto M.G."/>
            <person name="Kania S.A."/>
            <person name="Gerhold R.W."/>
            <person name="Richards J.E."/>
            <person name="Wolf T.M."/>
        </authorList>
    </citation>
    <scope>NUCLEOTIDE SEQUENCE</scope>
    <source>
        <strain evidence="3">MNPRO001-30</strain>
        <tissue evidence="3">Meninges</tissue>
    </source>
</reference>
<evidence type="ECO:0000313" key="3">
    <source>
        <dbReference type="EMBL" id="KAJ1361586.1"/>
    </source>
</evidence>
<comment type="caution">
    <text evidence="3">The sequence shown here is derived from an EMBL/GenBank/DDBJ whole genome shotgun (WGS) entry which is preliminary data.</text>
</comment>
<comment type="similarity">
    <text evidence="1">Belongs to the monovalent cation:proton antiporter 1 (CPA1) transporter (TC 2.A.36) family.</text>
</comment>
<name>A0AAD5QVT8_PARTN</name>
<keyword evidence="2" id="KW-0472">Membrane</keyword>